<sequence length="241" mass="28502">MAVLPFHSLSACPTVVYPTWLCLAALKYPQLPVQLPLPFLTFFWLMSSFGLTILQPKLHPLKWLLPTYMSHVSCSYHNYEKFFKKHPLPPKNLCCITGRYSLFIHYLLPQFKLLSLTVPKYTRKNHYDKLPFNPYSESEFKPLSSLSMSHSYDKKICQYIILIFGIYCSKNTLIVTYFDVRYSSLECPRFYLICRSELKKSKTDHNLHIMFQYTYLTNSEWSDERFDFTMMGDFFLCLCTA</sequence>
<evidence type="ECO:0000313" key="1">
    <source>
        <dbReference type="EMBL" id="KAE9545402.1"/>
    </source>
</evidence>
<dbReference type="EMBL" id="VYZN01000001">
    <property type="protein sequence ID" value="KAE9545402.1"/>
    <property type="molecule type" value="Genomic_DNA"/>
</dbReference>
<organism evidence="1 2">
    <name type="scientific">Aphis glycines</name>
    <name type="common">Soybean aphid</name>
    <dbReference type="NCBI Taxonomy" id="307491"/>
    <lineage>
        <taxon>Eukaryota</taxon>
        <taxon>Metazoa</taxon>
        <taxon>Ecdysozoa</taxon>
        <taxon>Arthropoda</taxon>
        <taxon>Hexapoda</taxon>
        <taxon>Insecta</taxon>
        <taxon>Pterygota</taxon>
        <taxon>Neoptera</taxon>
        <taxon>Paraneoptera</taxon>
        <taxon>Hemiptera</taxon>
        <taxon>Sternorrhyncha</taxon>
        <taxon>Aphidomorpha</taxon>
        <taxon>Aphidoidea</taxon>
        <taxon>Aphididae</taxon>
        <taxon>Aphidini</taxon>
        <taxon>Aphis</taxon>
        <taxon>Aphis</taxon>
    </lineage>
</organism>
<dbReference type="Proteomes" id="UP000475862">
    <property type="component" value="Unassembled WGS sequence"/>
</dbReference>
<name>A0A6G0UAR8_APHGL</name>
<keyword evidence="2" id="KW-1185">Reference proteome</keyword>
<reference evidence="1 2" key="1">
    <citation type="submission" date="2019-08" db="EMBL/GenBank/DDBJ databases">
        <title>The genome of the soybean aphid Biotype 1, its phylome, world population structure and adaptation to the North American continent.</title>
        <authorList>
            <person name="Giordano R."/>
            <person name="Donthu R.K."/>
            <person name="Hernandez A.G."/>
            <person name="Wright C.L."/>
            <person name="Zimin A.V."/>
        </authorList>
    </citation>
    <scope>NUCLEOTIDE SEQUENCE [LARGE SCALE GENOMIC DNA]</scope>
    <source>
        <tissue evidence="1">Whole aphids</tissue>
    </source>
</reference>
<accession>A0A6G0UAR8</accession>
<proteinExistence type="predicted"/>
<gene>
    <name evidence="1" type="ORF">AGLY_000945</name>
</gene>
<protein>
    <submittedName>
        <fullName evidence="1">Uncharacterized protein</fullName>
    </submittedName>
</protein>
<comment type="caution">
    <text evidence="1">The sequence shown here is derived from an EMBL/GenBank/DDBJ whole genome shotgun (WGS) entry which is preliminary data.</text>
</comment>
<evidence type="ECO:0000313" key="2">
    <source>
        <dbReference type="Proteomes" id="UP000475862"/>
    </source>
</evidence>
<dbReference type="AlphaFoldDB" id="A0A6G0UAR8"/>